<name>A0ACC3DFS1_9PEZI</name>
<reference evidence="1" key="1">
    <citation type="submission" date="2024-09" db="EMBL/GenBank/DDBJ databases">
        <title>Black Yeasts Isolated from many extreme environments.</title>
        <authorList>
            <person name="Coleine C."/>
            <person name="Stajich J.E."/>
            <person name="Selbmann L."/>
        </authorList>
    </citation>
    <scope>NUCLEOTIDE SEQUENCE</scope>
    <source>
        <strain evidence="1">CCFEE 5737</strain>
    </source>
</reference>
<comment type="caution">
    <text evidence="1">The sequence shown here is derived from an EMBL/GenBank/DDBJ whole genome shotgun (WGS) entry which is preliminary data.</text>
</comment>
<evidence type="ECO:0000313" key="1">
    <source>
        <dbReference type="EMBL" id="KAK3068760.1"/>
    </source>
</evidence>
<evidence type="ECO:0000313" key="2">
    <source>
        <dbReference type="Proteomes" id="UP001186974"/>
    </source>
</evidence>
<sequence length="69" mass="7747">MGEGKKEKLPEELLGEAVPEAEKPKEQAQQPLDIKIEEVMEDGTARPVEEGEQPPLDIQVEEVQDHDEL</sequence>
<dbReference type="Proteomes" id="UP001186974">
    <property type="component" value="Unassembled WGS sequence"/>
</dbReference>
<gene>
    <name evidence="1" type="ORF">LTS18_000536</name>
</gene>
<organism evidence="1 2">
    <name type="scientific">Coniosporium uncinatum</name>
    <dbReference type="NCBI Taxonomy" id="93489"/>
    <lineage>
        <taxon>Eukaryota</taxon>
        <taxon>Fungi</taxon>
        <taxon>Dikarya</taxon>
        <taxon>Ascomycota</taxon>
        <taxon>Pezizomycotina</taxon>
        <taxon>Dothideomycetes</taxon>
        <taxon>Dothideomycetes incertae sedis</taxon>
        <taxon>Coniosporium</taxon>
    </lineage>
</organism>
<accession>A0ACC3DFS1</accession>
<protein>
    <submittedName>
        <fullName evidence="1">Uncharacterized protein</fullName>
    </submittedName>
</protein>
<keyword evidence="2" id="KW-1185">Reference proteome</keyword>
<dbReference type="EMBL" id="JAWDJW010005228">
    <property type="protein sequence ID" value="KAK3068760.1"/>
    <property type="molecule type" value="Genomic_DNA"/>
</dbReference>
<proteinExistence type="predicted"/>